<name>A0AAV4P1B8_CAEEX</name>
<evidence type="ECO:0000313" key="1">
    <source>
        <dbReference type="EMBL" id="GIX90353.1"/>
    </source>
</evidence>
<organism evidence="1 2">
    <name type="scientific">Caerostris extrusa</name>
    <name type="common">Bark spider</name>
    <name type="synonym">Caerostris bankana</name>
    <dbReference type="NCBI Taxonomy" id="172846"/>
    <lineage>
        <taxon>Eukaryota</taxon>
        <taxon>Metazoa</taxon>
        <taxon>Ecdysozoa</taxon>
        <taxon>Arthropoda</taxon>
        <taxon>Chelicerata</taxon>
        <taxon>Arachnida</taxon>
        <taxon>Araneae</taxon>
        <taxon>Araneomorphae</taxon>
        <taxon>Entelegynae</taxon>
        <taxon>Araneoidea</taxon>
        <taxon>Araneidae</taxon>
        <taxon>Caerostris</taxon>
    </lineage>
</organism>
<keyword evidence="2" id="KW-1185">Reference proteome</keyword>
<sequence>MVFHLEDAAFEAASKPRETWGENFSFPFLLFIPPIHSFIHSLSQKENFAMIFSEEKKMGGGVIAVYKRVRGHHRAQDNGIPLCTQHTHTKNCGVHKFLPFRAASDAAAAAFIKELPVGKCC</sequence>
<reference evidence="1 2" key="1">
    <citation type="submission" date="2021-06" db="EMBL/GenBank/DDBJ databases">
        <title>Caerostris extrusa draft genome.</title>
        <authorList>
            <person name="Kono N."/>
            <person name="Arakawa K."/>
        </authorList>
    </citation>
    <scope>NUCLEOTIDE SEQUENCE [LARGE SCALE GENOMIC DNA]</scope>
</reference>
<evidence type="ECO:0000313" key="2">
    <source>
        <dbReference type="Proteomes" id="UP001054945"/>
    </source>
</evidence>
<accession>A0AAV4P1B8</accession>
<dbReference type="Proteomes" id="UP001054945">
    <property type="component" value="Unassembled WGS sequence"/>
</dbReference>
<gene>
    <name evidence="1" type="ORF">CEXT_192161</name>
</gene>
<protein>
    <submittedName>
        <fullName evidence="1">Uncharacterized protein</fullName>
    </submittedName>
</protein>
<dbReference type="AlphaFoldDB" id="A0AAV4P1B8"/>
<proteinExistence type="predicted"/>
<comment type="caution">
    <text evidence="1">The sequence shown here is derived from an EMBL/GenBank/DDBJ whole genome shotgun (WGS) entry which is preliminary data.</text>
</comment>
<dbReference type="EMBL" id="BPLR01003932">
    <property type="protein sequence ID" value="GIX90353.1"/>
    <property type="molecule type" value="Genomic_DNA"/>
</dbReference>